<dbReference type="Proteomes" id="UP000034601">
    <property type="component" value="Unassembled WGS sequence"/>
</dbReference>
<dbReference type="AlphaFoldDB" id="A0A0G0U1H6"/>
<feature type="domain" description="Glycosyl transferase family 1" evidence="1">
    <location>
        <begin position="195"/>
        <end position="362"/>
    </location>
</feature>
<dbReference type="InterPro" id="IPR028098">
    <property type="entry name" value="Glyco_trans_4-like_N"/>
</dbReference>
<dbReference type="CDD" id="cd03801">
    <property type="entry name" value="GT4_PimA-like"/>
    <property type="match status" value="1"/>
</dbReference>
<dbReference type="GO" id="GO:0016757">
    <property type="term" value="F:glycosyltransferase activity"/>
    <property type="evidence" value="ECO:0007669"/>
    <property type="project" value="InterPro"/>
</dbReference>
<proteinExistence type="predicted"/>
<feature type="domain" description="Glycosyltransferase subfamily 4-like N-terminal" evidence="2">
    <location>
        <begin position="21"/>
        <end position="184"/>
    </location>
</feature>
<dbReference type="InterPro" id="IPR001296">
    <property type="entry name" value="Glyco_trans_1"/>
</dbReference>
<dbReference type="SUPFAM" id="SSF53756">
    <property type="entry name" value="UDP-Glycosyltransferase/glycogen phosphorylase"/>
    <property type="match status" value="1"/>
</dbReference>
<comment type="caution">
    <text evidence="3">The sequence shown here is derived from an EMBL/GenBank/DDBJ whole genome shotgun (WGS) entry which is preliminary data.</text>
</comment>
<dbReference type="EMBL" id="LCAB01000008">
    <property type="protein sequence ID" value="KKR82964.1"/>
    <property type="molecule type" value="Genomic_DNA"/>
</dbReference>
<keyword evidence="3" id="KW-0808">Transferase</keyword>
<evidence type="ECO:0000313" key="4">
    <source>
        <dbReference type="Proteomes" id="UP000034601"/>
    </source>
</evidence>
<accession>A0A0G0U1H6</accession>
<name>A0A0G0U1H6_9BACT</name>
<dbReference type="InterPro" id="IPR050194">
    <property type="entry name" value="Glycosyltransferase_grp1"/>
</dbReference>
<gene>
    <name evidence="3" type="ORF">UU29_C0008G0073</name>
</gene>
<evidence type="ECO:0000259" key="1">
    <source>
        <dbReference type="Pfam" id="PF00534"/>
    </source>
</evidence>
<reference evidence="3 4" key="1">
    <citation type="journal article" date="2015" name="Nature">
        <title>rRNA introns, odd ribosomes, and small enigmatic genomes across a large radiation of phyla.</title>
        <authorList>
            <person name="Brown C.T."/>
            <person name="Hug L.A."/>
            <person name="Thomas B.C."/>
            <person name="Sharon I."/>
            <person name="Castelle C.J."/>
            <person name="Singh A."/>
            <person name="Wilkins M.J."/>
            <person name="Williams K.H."/>
            <person name="Banfield J.F."/>
        </authorList>
    </citation>
    <scope>NUCLEOTIDE SEQUENCE [LARGE SCALE GENOMIC DNA]</scope>
</reference>
<dbReference type="PANTHER" id="PTHR45947:SF3">
    <property type="entry name" value="SULFOQUINOVOSYL TRANSFERASE SQD2"/>
    <property type="match status" value="1"/>
</dbReference>
<dbReference type="Pfam" id="PF13439">
    <property type="entry name" value="Glyco_transf_4"/>
    <property type="match status" value="1"/>
</dbReference>
<dbReference type="Pfam" id="PF00534">
    <property type="entry name" value="Glycos_transf_1"/>
    <property type="match status" value="1"/>
</dbReference>
<sequence length="384" mass="43581">MKIALLLFNMGLDKPAGSCLYTRELGEALAQRGHEVYIIADTPNKLVHLQYAKMIQLDTEPFGSWKNCFLDANQLNDTISVYTKALLSLDRNVNLDVVNVQHLLVSPIPALFAKNFGKFKTIGTCHGSETHESKGNQTMTDFLKVAQKLDGFATDSETIVNDIVKMVGVGKQKINIASTGVDINKFRMDPKLYNKYRKDYDLSHEDVVVLFAGRLIEEKGVKWLPKLVKQCQTADQKIKFFIAGDGSLKEYLGRELQLYIENKTVVLLGAIPQEELIKYYQLSDIFILPSIWNEPFAMVSLEAMSCSLPIVVTSKGGVAQTLIKGKLLPYITANSYNKFYQNLMYLVRNKNIRKNFGNNLRKFIEENYSWQAVAKKFEKIYECL</sequence>
<dbReference type="PANTHER" id="PTHR45947">
    <property type="entry name" value="SULFOQUINOVOSYL TRANSFERASE SQD2"/>
    <property type="match status" value="1"/>
</dbReference>
<evidence type="ECO:0000313" key="3">
    <source>
        <dbReference type="EMBL" id="KKR82964.1"/>
    </source>
</evidence>
<dbReference type="Gene3D" id="3.40.50.2000">
    <property type="entry name" value="Glycogen Phosphorylase B"/>
    <property type="match status" value="2"/>
</dbReference>
<organism evidence="3 4">
    <name type="scientific">Candidatus Daviesbacteria bacterium GW2011_GWA2_40_9</name>
    <dbReference type="NCBI Taxonomy" id="1618424"/>
    <lineage>
        <taxon>Bacteria</taxon>
        <taxon>Candidatus Daviesiibacteriota</taxon>
    </lineage>
</organism>
<protein>
    <submittedName>
        <fullName evidence="3">Glycosyl transferase group 1</fullName>
    </submittedName>
</protein>
<evidence type="ECO:0000259" key="2">
    <source>
        <dbReference type="Pfam" id="PF13439"/>
    </source>
</evidence>